<dbReference type="PIRSF" id="PIRSF004846">
    <property type="entry name" value="ModA"/>
    <property type="match status" value="1"/>
</dbReference>
<evidence type="ECO:0000313" key="6">
    <source>
        <dbReference type="Proteomes" id="UP000658980"/>
    </source>
</evidence>
<dbReference type="Gene3D" id="3.40.190.10">
    <property type="entry name" value="Periplasmic binding protein-like II"/>
    <property type="match status" value="2"/>
</dbReference>
<comment type="caution">
    <text evidence="5">The sequence shown here is derived from an EMBL/GenBank/DDBJ whole genome shotgun (WGS) entry which is preliminary data.</text>
</comment>
<dbReference type="EMBL" id="JACSPU010000002">
    <property type="protein sequence ID" value="MBD8014601.1"/>
    <property type="molecule type" value="Genomic_DNA"/>
</dbReference>
<organism evidence="5 6">
    <name type="scientific">Planococcus wigleyi</name>
    <dbReference type="NCBI Taxonomy" id="2762216"/>
    <lineage>
        <taxon>Bacteria</taxon>
        <taxon>Bacillati</taxon>
        <taxon>Bacillota</taxon>
        <taxon>Bacilli</taxon>
        <taxon>Bacillales</taxon>
        <taxon>Caryophanaceae</taxon>
        <taxon>Planococcus</taxon>
    </lineage>
</organism>
<accession>A0ABR8WD15</accession>
<sequence length="257" mass="27626">MKKMIGMIGMAVLLSGCTNTTAENGDELLVSTASSLTEVMKKMEEEFHHVEPDIELSFNYGSSSKLRSQIEQGAPADLFLSASEKDMEQLESEQLVKAETVVPFAENRLVLASLEEFPKTADFTETVMTAEETIAIGEPDSVPVGNFTKQALDSQGLWQPLEGRLIYAKDARQVVTYIESGNAGLGIVYSSDAVISQEIKGALEVPGQENPVVYPGAVVADSENQQAALAFLDFITGPKGQAILGQYGFLPANEATP</sequence>
<evidence type="ECO:0000256" key="2">
    <source>
        <dbReference type="ARBA" id="ARBA00022723"/>
    </source>
</evidence>
<dbReference type="RefSeq" id="WP_191714815.1">
    <property type="nucleotide sequence ID" value="NZ_JACSPU010000002.1"/>
</dbReference>
<dbReference type="SUPFAM" id="SSF53850">
    <property type="entry name" value="Periplasmic binding protein-like II"/>
    <property type="match status" value="1"/>
</dbReference>
<reference evidence="5 6" key="1">
    <citation type="submission" date="2020-08" db="EMBL/GenBank/DDBJ databases">
        <title>A Genomic Blueprint of the Chicken Gut Microbiome.</title>
        <authorList>
            <person name="Gilroy R."/>
            <person name="Ravi A."/>
            <person name="Getino M."/>
            <person name="Pursley I."/>
            <person name="Horton D.L."/>
            <person name="Alikhan N.-F."/>
            <person name="Baker D."/>
            <person name="Gharbi K."/>
            <person name="Hall N."/>
            <person name="Watson M."/>
            <person name="Adriaenssens E.M."/>
            <person name="Foster-Nyarko E."/>
            <person name="Jarju S."/>
            <person name="Secka A."/>
            <person name="Antonio M."/>
            <person name="Oren A."/>
            <person name="Chaudhuri R."/>
            <person name="La Ragione R.M."/>
            <person name="Hildebrand F."/>
            <person name="Pallen M.J."/>
        </authorList>
    </citation>
    <scope>NUCLEOTIDE SEQUENCE [LARGE SCALE GENOMIC DNA]</scope>
    <source>
        <strain evidence="5 6">Sa1BUA13</strain>
    </source>
</reference>
<keyword evidence="2" id="KW-0479">Metal-binding</keyword>
<evidence type="ECO:0000256" key="1">
    <source>
        <dbReference type="ARBA" id="ARBA00009175"/>
    </source>
</evidence>
<dbReference type="InterPro" id="IPR005950">
    <property type="entry name" value="ModA"/>
</dbReference>
<name>A0ABR8WD15_9BACL</name>
<gene>
    <name evidence="5" type="primary">modA</name>
    <name evidence="5" type="ORF">H9630_07180</name>
</gene>
<feature type="chain" id="PRO_5046029702" evidence="4">
    <location>
        <begin position="23"/>
        <end position="257"/>
    </location>
</feature>
<keyword evidence="6" id="KW-1185">Reference proteome</keyword>
<dbReference type="PANTHER" id="PTHR30632">
    <property type="entry name" value="MOLYBDATE-BINDING PERIPLASMIC PROTEIN"/>
    <property type="match status" value="1"/>
</dbReference>
<feature type="signal peptide" evidence="4">
    <location>
        <begin position="1"/>
        <end position="22"/>
    </location>
</feature>
<dbReference type="NCBIfam" id="TIGR01256">
    <property type="entry name" value="modA"/>
    <property type="match status" value="1"/>
</dbReference>
<dbReference type="PROSITE" id="PS51257">
    <property type="entry name" value="PROKAR_LIPOPROTEIN"/>
    <property type="match status" value="1"/>
</dbReference>
<evidence type="ECO:0000256" key="3">
    <source>
        <dbReference type="ARBA" id="ARBA00022729"/>
    </source>
</evidence>
<dbReference type="Proteomes" id="UP000658980">
    <property type="component" value="Unassembled WGS sequence"/>
</dbReference>
<dbReference type="Pfam" id="PF13531">
    <property type="entry name" value="SBP_bac_11"/>
    <property type="match status" value="1"/>
</dbReference>
<dbReference type="InterPro" id="IPR050682">
    <property type="entry name" value="ModA/WtpA"/>
</dbReference>
<dbReference type="PANTHER" id="PTHR30632:SF0">
    <property type="entry name" value="SULFATE-BINDING PROTEIN"/>
    <property type="match status" value="1"/>
</dbReference>
<evidence type="ECO:0000256" key="4">
    <source>
        <dbReference type="SAM" id="SignalP"/>
    </source>
</evidence>
<comment type="similarity">
    <text evidence="1">Belongs to the bacterial solute-binding protein ModA family.</text>
</comment>
<proteinExistence type="inferred from homology"/>
<protein>
    <submittedName>
        <fullName evidence="5">Molybdate ABC transporter substrate-binding protein</fullName>
    </submittedName>
</protein>
<evidence type="ECO:0000313" key="5">
    <source>
        <dbReference type="EMBL" id="MBD8014601.1"/>
    </source>
</evidence>
<keyword evidence="3 4" id="KW-0732">Signal</keyword>